<dbReference type="PROSITE" id="PS51782">
    <property type="entry name" value="LYSM"/>
    <property type="match status" value="1"/>
</dbReference>
<organism evidence="5 6">
    <name type="scientific">Carnobacterium viridans</name>
    <dbReference type="NCBI Taxonomy" id="174587"/>
    <lineage>
        <taxon>Bacteria</taxon>
        <taxon>Bacillati</taxon>
        <taxon>Bacillota</taxon>
        <taxon>Bacilli</taxon>
        <taxon>Lactobacillales</taxon>
        <taxon>Carnobacteriaceae</taxon>
        <taxon>Carnobacterium</taxon>
    </lineage>
</organism>
<dbReference type="AlphaFoldDB" id="A0A1H0YP42"/>
<dbReference type="Pfam" id="PF01476">
    <property type="entry name" value="LysM"/>
    <property type="match status" value="1"/>
</dbReference>
<dbReference type="SUPFAM" id="SSF54106">
    <property type="entry name" value="LysM domain"/>
    <property type="match status" value="1"/>
</dbReference>
<evidence type="ECO:0000256" key="1">
    <source>
        <dbReference type="ARBA" id="ARBA00022729"/>
    </source>
</evidence>
<dbReference type="PROSITE" id="PS50943">
    <property type="entry name" value="HTH_CROC1"/>
    <property type="match status" value="1"/>
</dbReference>
<feature type="chain" id="PRO_5011558284" evidence="2">
    <location>
        <begin position="27"/>
        <end position="286"/>
    </location>
</feature>
<gene>
    <name evidence="5" type="ORF">SAMN04487752_1055</name>
</gene>
<dbReference type="EMBL" id="FNJW01000008">
    <property type="protein sequence ID" value="SDQ16616.1"/>
    <property type="molecule type" value="Genomic_DNA"/>
</dbReference>
<dbReference type="InterPro" id="IPR001387">
    <property type="entry name" value="Cro/C1-type_HTH"/>
</dbReference>
<dbReference type="InterPro" id="IPR051933">
    <property type="entry name" value="Resuscitation_pf_RpfB"/>
</dbReference>
<dbReference type="InterPro" id="IPR036908">
    <property type="entry name" value="RlpA-like_sf"/>
</dbReference>
<dbReference type="InterPro" id="IPR010611">
    <property type="entry name" value="3D_dom"/>
</dbReference>
<dbReference type="InterPro" id="IPR036779">
    <property type="entry name" value="LysM_dom_sf"/>
</dbReference>
<evidence type="ECO:0000259" key="3">
    <source>
        <dbReference type="PROSITE" id="PS50943"/>
    </source>
</evidence>
<dbReference type="GO" id="GO:0009254">
    <property type="term" value="P:peptidoglycan turnover"/>
    <property type="evidence" value="ECO:0007669"/>
    <property type="project" value="InterPro"/>
</dbReference>
<feature type="domain" description="LysM" evidence="4">
    <location>
        <begin position="101"/>
        <end position="146"/>
    </location>
</feature>
<dbReference type="RefSeq" id="WP_089975880.1">
    <property type="nucleotide sequence ID" value="NZ_CP084916.1"/>
</dbReference>
<evidence type="ECO:0000256" key="2">
    <source>
        <dbReference type="SAM" id="SignalP"/>
    </source>
</evidence>
<keyword evidence="1 2" id="KW-0732">Signal</keyword>
<accession>A0A1H0YP42</accession>
<evidence type="ECO:0000313" key="5">
    <source>
        <dbReference type="EMBL" id="SDQ16616.1"/>
    </source>
</evidence>
<dbReference type="PANTHER" id="PTHR39160">
    <property type="entry name" value="CELL WALL-BINDING PROTEIN YOCH"/>
    <property type="match status" value="1"/>
</dbReference>
<evidence type="ECO:0000313" key="6">
    <source>
        <dbReference type="Proteomes" id="UP000199481"/>
    </source>
</evidence>
<reference evidence="6" key="1">
    <citation type="submission" date="2016-10" db="EMBL/GenBank/DDBJ databases">
        <authorList>
            <person name="Varghese N."/>
            <person name="Submissions S."/>
        </authorList>
    </citation>
    <scope>NUCLEOTIDE SEQUENCE [LARGE SCALE GENOMIC DNA]</scope>
    <source>
        <strain evidence="6">MPL-11</strain>
    </source>
</reference>
<dbReference type="Pfam" id="PF06725">
    <property type="entry name" value="3D"/>
    <property type="match status" value="1"/>
</dbReference>
<feature type="signal peptide" evidence="2">
    <location>
        <begin position="1"/>
        <end position="26"/>
    </location>
</feature>
<feature type="domain" description="HTH cro/C1-type" evidence="3">
    <location>
        <begin position="107"/>
        <end position="125"/>
    </location>
</feature>
<protein>
    <submittedName>
        <fullName evidence="5">3D (Asp-Asp-Asp) domain-containing protein</fullName>
    </submittedName>
</protein>
<sequence>MKKIVLSIIALFMLALGTTGITTVLAAQNEKSENTSKETKTKQSDELEIQNGLDYLIDEREDSKAIVQTLVTSPSSEELLLEPVSIEEDQEKTKNEEKNTVDYTVESGDTLINIATAFEVDVSELIKWNEHVTNDSPLQIDEVIQIETNLTTETIKPEKLTWETETNEEALPVSNQQDTVIEETSAASSDASTEKMTVVATAYSRNQPSLTNITASGIDLSQNPQVIAVDPTVIPLGTKVYVEGYGEAIAGDTGSAIIGNRVDLHMDSIDESFKWGIQEVELTILN</sequence>
<dbReference type="CDD" id="cd22786">
    <property type="entry name" value="DPBB_YuiC-like"/>
    <property type="match status" value="1"/>
</dbReference>
<evidence type="ECO:0000259" key="4">
    <source>
        <dbReference type="PROSITE" id="PS51782"/>
    </source>
</evidence>
<dbReference type="SMART" id="SM00257">
    <property type="entry name" value="LysM"/>
    <property type="match status" value="1"/>
</dbReference>
<keyword evidence="6" id="KW-1185">Reference proteome</keyword>
<dbReference type="OrthoDB" id="9798935at2"/>
<dbReference type="SUPFAM" id="SSF50685">
    <property type="entry name" value="Barwin-like endoglucanases"/>
    <property type="match status" value="1"/>
</dbReference>
<dbReference type="CDD" id="cd00118">
    <property type="entry name" value="LysM"/>
    <property type="match status" value="1"/>
</dbReference>
<dbReference type="GO" id="GO:0004553">
    <property type="term" value="F:hydrolase activity, hydrolyzing O-glycosyl compounds"/>
    <property type="evidence" value="ECO:0007669"/>
    <property type="project" value="InterPro"/>
</dbReference>
<name>A0A1H0YP42_9LACT</name>
<dbReference type="PANTHER" id="PTHR39160:SF6">
    <property type="entry name" value="CELL WALL-BINDING PROTEIN YOCH"/>
    <property type="match status" value="1"/>
</dbReference>
<proteinExistence type="predicted"/>
<dbReference type="Gene3D" id="3.10.350.10">
    <property type="entry name" value="LysM domain"/>
    <property type="match status" value="1"/>
</dbReference>
<dbReference type="Gene3D" id="2.40.40.10">
    <property type="entry name" value="RlpA-like domain"/>
    <property type="match status" value="1"/>
</dbReference>
<dbReference type="Proteomes" id="UP000199481">
    <property type="component" value="Unassembled WGS sequence"/>
</dbReference>
<dbReference type="GO" id="GO:0019867">
    <property type="term" value="C:outer membrane"/>
    <property type="evidence" value="ECO:0007669"/>
    <property type="project" value="InterPro"/>
</dbReference>
<dbReference type="InterPro" id="IPR018392">
    <property type="entry name" value="LysM"/>
</dbReference>